<dbReference type="GO" id="GO:0006508">
    <property type="term" value="P:proteolysis"/>
    <property type="evidence" value="ECO:0007669"/>
    <property type="project" value="InterPro"/>
</dbReference>
<evidence type="ECO:0000256" key="1">
    <source>
        <dbReference type="ARBA" id="ARBA00010088"/>
    </source>
</evidence>
<evidence type="ECO:0000259" key="6">
    <source>
        <dbReference type="Pfam" id="PF00561"/>
    </source>
</evidence>
<feature type="active site" description="Nucleophile" evidence="4">
    <location>
        <position position="150"/>
    </location>
</feature>
<dbReference type="InterPro" id="IPR002410">
    <property type="entry name" value="Peptidase_S33"/>
</dbReference>
<dbReference type="Gene3D" id="3.40.50.1820">
    <property type="entry name" value="alpha/beta hydrolase"/>
    <property type="match status" value="1"/>
</dbReference>
<dbReference type="EC" id="3.4.11.5" evidence="7"/>
<feature type="active site" description="Proton donor" evidence="4">
    <location>
        <position position="321"/>
    </location>
</feature>
<accession>M7N2Z9</accession>
<name>M7N2Z9_9BACT</name>
<organism evidence="7 8">
    <name type="scientific">Cesiribacter andamanensis AMV16</name>
    <dbReference type="NCBI Taxonomy" id="1279009"/>
    <lineage>
        <taxon>Bacteria</taxon>
        <taxon>Pseudomonadati</taxon>
        <taxon>Bacteroidota</taxon>
        <taxon>Cytophagia</taxon>
        <taxon>Cytophagales</taxon>
        <taxon>Cesiribacteraceae</taxon>
        <taxon>Cesiribacter</taxon>
    </lineage>
</organism>
<comment type="caution">
    <text evidence="7">The sequence shown here is derived from an EMBL/GenBank/DDBJ whole genome shotgun (WGS) entry which is preliminary data.</text>
</comment>
<keyword evidence="8" id="KW-1185">Reference proteome</keyword>
<gene>
    <name evidence="7" type="primary">fpaP</name>
    <name evidence="7" type="ORF">ADICEAN_01787</name>
</gene>
<dbReference type="PIRSF" id="PIRSF005539">
    <property type="entry name" value="Pept_S33_TRI_F1"/>
    <property type="match status" value="1"/>
</dbReference>
<dbReference type="InterPro" id="IPR029058">
    <property type="entry name" value="AB_hydrolase_fold"/>
</dbReference>
<dbReference type="SUPFAM" id="SSF53474">
    <property type="entry name" value="alpha/beta-Hydrolases"/>
    <property type="match status" value="1"/>
</dbReference>
<dbReference type="Pfam" id="PF00561">
    <property type="entry name" value="Abhydrolase_1"/>
    <property type="match status" value="1"/>
</dbReference>
<evidence type="ECO:0000256" key="2">
    <source>
        <dbReference type="ARBA" id="ARBA00022801"/>
    </source>
</evidence>
<dbReference type="PRINTS" id="PR00793">
    <property type="entry name" value="PROAMNOPTASE"/>
</dbReference>
<dbReference type="InterPro" id="IPR005945">
    <property type="entry name" value="Pro_imino_pep"/>
</dbReference>
<dbReference type="InterPro" id="IPR000073">
    <property type="entry name" value="AB_hydrolase_1"/>
</dbReference>
<dbReference type="PANTHER" id="PTHR43798:SF27">
    <property type="entry name" value="HYDROLASE ALPHA_BETA HYDROLASE FOLD FAMILY"/>
    <property type="match status" value="1"/>
</dbReference>
<dbReference type="eggNOG" id="COG2267">
    <property type="taxonomic scope" value="Bacteria"/>
</dbReference>
<evidence type="ECO:0000256" key="3">
    <source>
        <dbReference type="PIRNR" id="PIRNR005539"/>
    </source>
</evidence>
<dbReference type="InterPro" id="IPR050266">
    <property type="entry name" value="AB_hydrolase_sf"/>
</dbReference>
<dbReference type="EMBL" id="AODQ01000036">
    <property type="protein sequence ID" value="EMR03058.1"/>
    <property type="molecule type" value="Genomic_DNA"/>
</dbReference>
<dbReference type="GO" id="GO:0004177">
    <property type="term" value="F:aminopeptidase activity"/>
    <property type="evidence" value="ECO:0007669"/>
    <property type="project" value="UniProtKB-KW"/>
</dbReference>
<dbReference type="AlphaFoldDB" id="M7N2Z9"/>
<comment type="similarity">
    <text evidence="1 3">Belongs to the peptidase S33 family.</text>
</comment>
<evidence type="ECO:0000313" key="7">
    <source>
        <dbReference type="EMBL" id="EMR03058.1"/>
    </source>
</evidence>
<feature type="signal peptide" evidence="5">
    <location>
        <begin position="1"/>
        <end position="17"/>
    </location>
</feature>
<evidence type="ECO:0000256" key="5">
    <source>
        <dbReference type="SAM" id="SignalP"/>
    </source>
</evidence>
<keyword evidence="5" id="KW-0732">Signal</keyword>
<feature type="domain" description="AB hydrolase-1" evidence="6">
    <location>
        <begin position="73"/>
        <end position="327"/>
    </location>
</feature>
<dbReference type="NCBIfam" id="TIGR01250">
    <property type="entry name" value="pro_imino_pep_2"/>
    <property type="match status" value="1"/>
</dbReference>
<dbReference type="OrthoDB" id="9796770at2"/>
<dbReference type="PANTHER" id="PTHR43798">
    <property type="entry name" value="MONOACYLGLYCEROL LIPASE"/>
    <property type="match status" value="1"/>
</dbReference>
<feature type="active site" evidence="4">
    <location>
        <position position="294"/>
    </location>
</feature>
<dbReference type="PATRIC" id="fig|1279009.4.peg.1816"/>
<dbReference type="Proteomes" id="UP000011910">
    <property type="component" value="Unassembled WGS sequence"/>
</dbReference>
<protein>
    <submittedName>
        <fullName evidence="7">Proline iminopeptidase</fullName>
        <ecNumber evidence="7">3.4.11.5</ecNumber>
    </submittedName>
</protein>
<dbReference type="PROSITE" id="PS51257">
    <property type="entry name" value="PROKAR_LIPOPROTEIN"/>
    <property type="match status" value="1"/>
</dbReference>
<keyword evidence="2 3" id="KW-0378">Hydrolase</keyword>
<dbReference type="STRING" id="1279009.ADICEAN_01787"/>
<sequence length="349" mass="39891">MKSATLLTALIALFILACNTSEPLGVAPSNDYLQTPEPGKLQTGGVRMIDIQTPSGTFKVWTKRVGNNPTKKLLLLHGGPGGTHELFECFDSFLPQEGIEYYYYDQLGSYYSDQPQDSSLWQTERFVEEVEQVRQALGLNKDNFYLLGHSWGGILALEYALKYQQHLKGMIISNMMASVPAYNEYAAEVLAPQMDPQVLAELKEMEARQDFDNPRYMELLMPHFYTKHVLRMPVEEWPEPANRMFKHLNPTIYVLMQGYSEFGITGDARLKEWDRTADLPSIQVPTLTIGGAHDTMDPKHMEWMATQVQQGRYLHCPEGSHCAMYDDQQTYFAGLIRFIHEVDRGNFKQ</sequence>
<evidence type="ECO:0000256" key="4">
    <source>
        <dbReference type="PIRSR" id="PIRSR005539-1"/>
    </source>
</evidence>
<keyword evidence="7" id="KW-0645">Protease</keyword>
<evidence type="ECO:0000313" key="8">
    <source>
        <dbReference type="Proteomes" id="UP000011910"/>
    </source>
</evidence>
<dbReference type="RefSeq" id="WP_009195183.1">
    <property type="nucleotide sequence ID" value="NZ_AODQ01000036.1"/>
</dbReference>
<feature type="chain" id="PRO_5004081609" evidence="5">
    <location>
        <begin position="18"/>
        <end position="349"/>
    </location>
</feature>
<proteinExistence type="inferred from homology"/>
<keyword evidence="7" id="KW-0031">Aminopeptidase</keyword>
<dbReference type="GO" id="GO:0016020">
    <property type="term" value="C:membrane"/>
    <property type="evidence" value="ECO:0007669"/>
    <property type="project" value="TreeGrafter"/>
</dbReference>
<reference evidence="7 8" key="1">
    <citation type="journal article" date="2013" name="Genome Announc.">
        <title>Draft Genome Sequence of Cesiribacter andamanensis Strain AMV16T, Isolated from a Soil Sample from a Mud Volcano in the Andaman Islands, India.</title>
        <authorList>
            <person name="Shivaji S."/>
            <person name="Ara S."/>
            <person name="Begum Z."/>
            <person name="Srinivas T.N."/>
            <person name="Singh A."/>
            <person name="Kumar Pinnaka A."/>
        </authorList>
    </citation>
    <scope>NUCLEOTIDE SEQUENCE [LARGE SCALE GENOMIC DNA]</scope>
    <source>
        <strain evidence="7 8">AMV16</strain>
    </source>
</reference>